<reference evidence="7 8" key="1">
    <citation type="submission" date="2020-08" db="EMBL/GenBank/DDBJ databases">
        <title>Genomic Encyclopedia of Type Strains, Phase IV (KMG-IV): sequencing the most valuable type-strain genomes for metagenomic binning, comparative biology and taxonomic classification.</title>
        <authorList>
            <person name="Goeker M."/>
        </authorList>
    </citation>
    <scope>NUCLEOTIDE SEQUENCE [LARGE SCALE GENOMIC DNA]</scope>
    <source>
        <strain evidence="7 8">DSM 26723</strain>
    </source>
</reference>
<dbReference type="Gene3D" id="1.20.1740.10">
    <property type="entry name" value="Amino acid/polyamine transporter I"/>
    <property type="match status" value="1"/>
</dbReference>
<evidence type="ECO:0000256" key="4">
    <source>
        <dbReference type="ARBA" id="ARBA00022989"/>
    </source>
</evidence>
<feature type="transmembrane region" description="Helical" evidence="6">
    <location>
        <begin position="100"/>
        <end position="117"/>
    </location>
</feature>
<feature type="transmembrane region" description="Helical" evidence="6">
    <location>
        <begin position="325"/>
        <end position="348"/>
    </location>
</feature>
<keyword evidence="2" id="KW-0813">Transport</keyword>
<keyword evidence="3 6" id="KW-0812">Transmembrane</keyword>
<dbReference type="InterPro" id="IPR002293">
    <property type="entry name" value="AA/rel_permease1"/>
</dbReference>
<feature type="transmembrane region" description="Helical" evidence="6">
    <location>
        <begin position="241"/>
        <end position="260"/>
    </location>
</feature>
<feature type="transmembrane region" description="Helical" evidence="6">
    <location>
        <begin position="461"/>
        <end position="480"/>
    </location>
</feature>
<feature type="transmembrane region" description="Helical" evidence="6">
    <location>
        <begin position="168"/>
        <end position="190"/>
    </location>
</feature>
<evidence type="ECO:0000313" key="8">
    <source>
        <dbReference type="Proteomes" id="UP000588068"/>
    </source>
</evidence>
<feature type="transmembrane region" description="Helical" evidence="6">
    <location>
        <begin position="36"/>
        <end position="56"/>
    </location>
</feature>
<sequence>MRSAMPSLLSRLFAVRSVDSIVSDLNSAPPLNRVLTARSLTAIGLGATIGTGIFILTGTVAANHAGPALTIALLIAAIGSALAAICYAEFAAMIPVSGSAYTYSYATLGEAIAWFIGWNLSLEYMLSASAVAVGWSAYVVNLLGKIGIHLPDVLSNAPFAKTESGRLGATGAIVNMPAVLIVLALGWVCYVGVKESATLNNFMVFIKVGIIVVFILAGMSYVDTANWHPYLPENTGTRGEFGWSGVFQGAAIIFFSYIGFDTASTAAREARNPQRDVPLGILGALVISAVLYIAMSAVLTGMVPYTQLDVDAPVAVALDAHPQLAWLNILVTTGAIVGMTSVILMSLLGQPRIFLAMADDGLLPPSWKKVHPVYRTPHVATAAAVVIAAIFAGLFPLDVLGELISIGILLAFTCVCIGVLILRYTKPDIPRPFRVPFAPVTCILGALICATMMAFLPLDTWWRLAIWSVIGFSIYGFYGYHHSKLRAQGK</sequence>
<comment type="subcellular location">
    <subcellularLocation>
        <location evidence="1">Membrane</location>
        <topology evidence="1">Multi-pass membrane protein</topology>
    </subcellularLocation>
</comment>
<accession>A0A841HQ97</accession>
<name>A0A841HQ97_9GAMM</name>
<dbReference type="PIRSF" id="PIRSF006060">
    <property type="entry name" value="AA_transporter"/>
    <property type="match status" value="1"/>
</dbReference>
<evidence type="ECO:0000256" key="2">
    <source>
        <dbReference type="ARBA" id="ARBA00022448"/>
    </source>
</evidence>
<evidence type="ECO:0000256" key="6">
    <source>
        <dbReference type="SAM" id="Phobius"/>
    </source>
</evidence>
<protein>
    <submittedName>
        <fullName evidence="7">APA family basic amino acid/polyamine antiporter</fullName>
    </submittedName>
</protein>
<evidence type="ECO:0000256" key="5">
    <source>
        <dbReference type="ARBA" id="ARBA00023136"/>
    </source>
</evidence>
<feature type="transmembrane region" description="Helical" evidence="6">
    <location>
        <begin position="68"/>
        <end position="94"/>
    </location>
</feature>
<dbReference type="AlphaFoldDB" id="A0A841HQ97"/>
<gene>
    <name evidence="7" type="ORF">HNQ60_003701</name>
</gene>
<feature type="transmembrane region" description="Helical" evidence="6">
    <location>
        <begin position="202"/>
        <end position="221"/>
    </location>
</feature>
<dbReference type="PANTHER" id="PTHR43243:SF4">
    <property type="entry name" value="CATIONIC AMINO ACID TRANSPORTER 4"/>
    <property type="match status" value="1"/>
</dbReference>
<dbReference type="GO" id="GO:0016020">
    <property type="term" value="C:membrane"/>
    <property type="evidence" value="ECO:0007669"/>
    <property type="project" value="UniProtKB-SubCell"/>
</dbReference>
<evidence type="ECO:0000313" key="7">
    <source>
        <dbReference type="EMBL" id="MBB6094814.1"/>
    </source>
</evidence>
<keyword evidence="5 6" id="KW-0472">Membrane</keyword>
<comment type="caution">
    <text evidence="7">The sequence shown here is derived from an EMBL/GenBank/DDBJ whole genome shotgun (WGS) entry which is preliminary data.</text>
</comment>
<feature type="transmembrane region" description="Helical" evidence="6">
    <location>
        <begin position="124"/>
        <end position="148"/>
    </location>
</feature>
<keyword evidence="8" id="KW-1185">Reference proteome</keyword>
<evidence type="ECO:0000256" key="3">
    <source>
        <dbReference type="ARBA" id="ARBA00022692"/>
    </source>
</evidence>
<evidence type="ECO:0000256" key="1">
    <source>
        <dbReference type="ARBA" id="ARBA00004141"/>
    </source>
</evidence>
<dbReference type="EMBL" id="JACHHZ010000004">
    <property type="protein sequence ID" value="MBB6094814.1"/>
    <property type="molecule type" value="Genomic_DNA"/>
</dbReference>
<feature type="transmembrane region" description="Helical" evidence="6">
    <location>
        <begin position="378"/>
        <end position="397"/>
    </location>
</feature>
<proteinExistence type="predicted"/>
<feature type="transmembrane region" description="Helical" evidence="6">
    <location>
        <begin position="403"/>
        <end position="425"/>
    </location>
</feature>
<dbReference type="GO" id="GO:0015171">
    <property type="term" value="F:amino acid transmembrane transporter activity"/>
    <property type="evidence" value="ECO:0007669"/>
    <property type="project" value="TreeGrafter"/>
</dbReference>
<dbReference type="Proteomes" id="UP000588068">
    <property type="component" value="Unassembled WGS sequence"/>
</dbReference>
<dbReference type="PANTHER" id="PTHR43243">
    <property type="entry name" value="INNER MEMBRANE TRANSPORTER YGJI-RELATED"/>
    <property type="match status" value="1"/>
</dbReference>
<feature type="transmembrane region" description="Helical" evidence="6">
    <location>
        <begin position="437"/>
        <end position="455"/>
    </location>
</feature>
<dbReference type="Pfam" id="PF13520">
    <property type="entry name" value="AA_permease_2"/>
    <property type="match status" value="1"/>
</dbReference>
<organism evidence="7 8">
    <name type="scientific">Povalibacter uvarum</name>
    <dbReference type="NCBI Taxonomy" id="732238"/>
    <lineage>
        <taxon>Bacteria</taxon>
        <taxon>Pseudomonadati</taxon>
        <taxon>Pseudomonadota</taxon>
        <taxon>Gammaproteobacteria</taxon>
        <taxon>Steroidobacterales</taxon>
        <taxon>Steroidobacteraceae</taxon>
        <taxon>Povalibacter</taxon>
    </lineage>
</organism>
<feature type="transmembrane region" description="Helical" evidence="6">
    <location>
        <begin position="281"/>
        <end position="305"/>
    </location>
</feature>
<keyword evidence="4 6" id="KW-1133">Transmembrane helix</keyword>